<keyword evidence="5 7" id="KW-1015">Disulfide bond</keyword>
<dbReference type="InterPro" id="IPR036056">
    <property type="entry name" value="Fibrinogen-like_C"/>
</dbReference>
<feature type="domain" description="EGF-like" evidence="8">
    <location>
        <begin position="279"/>
        <end position="320"/>
    </location>
</feature>
<comment type="caution">
    <text evidence="11">The sequence shown here is derived from an EMBL/GenBank/DDBJ whole genome shotgun (WGS) entry which is preliminary data.</text>
</comment>
<dbReference type="Gene3D" id="2.10.25.10">
    <property type="entry name" value="Laminin"/>
    <property type="match status" value="1"/>
</dbReference>
<accession>A0ABN8S255</accession>
<dbReference type="Gene3D" id="3.90.215.10">
    <property type="entry name" value="Gamma Fibrinogen, chain A, domain 1"/>
    <property type="match status" value="2"/>
</dbReference>
<dbReference type="PROSITE" id="PS51406">
    <property type="entry name" value="FIBRINOGEN_C_2"/>
    <property type="match status" value="2"/>
</dbReference>
<keyword evidence="12" id="KW-1185">Reference proteome</keyword>
<evidence type="ECO:0000256" key="3">
    <source>
        <dbReference type="ARBA" id="ARBA00022729"/>
    </source>
</evidence>
<evidence type="ECO:0000256" key="5">
    <source>
        <dbReference type="ARBA" id="ARBA00023157"/>
    </source>
</evidence>
<comment type="caution">
    <text evidence="7">Lacks conserved residue(s) required for the propagation of feature annotation.</text>
</comment>
<dbReference type="InterPro" id="IPR000742">
    <property type="entry name" value="EGF"/>
</dbReference>
<keyword evidence="2" id="KW-0964">Secreted</keyword>
<evidence type="ECO:0000259" key="8">
    <source>
        <dbReference type="PROSITE" id="PS50026"/>
    </source>
</evidence>
<evidence type="ECO:0000256" key="4">
    <source>
        <dbReference type="ARBA" id="ARBA00023054"/>
    </source>
</evidence>
<dbReference type="PROSITE" id="PS00022">
    <property type="entry name" value="EGF_1"/>
    <property type="match status" value="1"/>
</dbReference>
<reference evidence="11 12" key="1">
    <citation type="submission" date="2022-05" db="EMBL/GenBank/DDBJ databases">
        <authorList>
            <consortium name="Genoscope - CEA"/>
            <person name="William W."/>
        </authorList>
    </citation>
    <scope>NUCLEOTIDE SEQUENCE [LARGE SCALE GENOMIC DNA]</scope>
</reference>
<dbReference type="CDD" id="cd00087">
    <property type="entry name" value="FReD"/>
    <property type="match status" value="1"/>
</dbReference>
<keyword evidence="3" id="KW-0732">Signal</keyword>
<dbReference type="Pfam" id="PF00024">
    <property type="entry name" value="PAN_1"/>
    <property type="match status" value="1"/>
</dbReference>
<evidence type="ECO:0000256" key="1">
    <source>
        <dbReference type="ARBA" id="ARBA00004613"/>
    </source>
</evidence>
<dbReference type="NCBIfam" id="NF040941">
    <property type="entry name" value="GGGWT_bact"/>
    <property type="match status" value="1"/>
</dbReference>
<proteinExistence type="predicted"/>
<organism evidence="11 12">
    <name type="scientific">Porites lobata</name>
    <dbReference type="NCBI Taxonomy" id="104759"/>
    <lineage>
        <taxon>Eukaryota</taxon>
        <taxon>Metazoa</taxon>
        <taxon>Cnidaria</taxon>
        <taxon>Anthozoa</taxon>
        <taxon>Hexacorallia</taxon>
        <taxon>Scleractinia</taxon>
        <taxon>Fungiina</taxon>
        <taxon>Poritidae</taxon>
        <taxon>Porites</taxon>
    </lineage>
</organism>
<dbReference type="PROSITE" id="PS00514">
    <property type="entry name" value="FIBRINOGEN_C_1"/>
    <property type="match status" value="1"/>
</dbReference>
<feature type="disulfide bond" evidence="7">
    <location>
        <begin position="291"/>
        <end position="308"/>
    </location>
</feature>
<sequence>MMSCLELTWRTLMAKFRMLNIPLLRSLKGWINNVLRLEGYHGTAGDSMTDSVRFRPANNMQFSTKDVDNDGSSANCAETQKGGWWYNAYSWANPNGIYYSGKYSNQNADGVKWVTLRGHLYSFKRIEMKEAINSTRTRISSLKRFNVLLYRQSSILRDIDFLYPKEKPASPSKMFFLLIVFFFTTVYSTSRISTPGFQAVNFARAKERRKLNGSLLKQVDVMSEDECSLRCVGDERCLSYNFGNTRNESGTFVCELSDSDRFFGFGNFTEDNNFTYRGLQSICESSNHLPCGNKGICIPDYFRSSFECKCHAGYVGIPCKEMKSCFELSMNGFTSDGVYYVIPDGGKAIQVLCDMTTEGGGWTVFQRRLDGSVDFLLDWEFYKNGFGDLSGEFWLGNDNLHRLTTNADVILRIDLEDFDGNITYAEYSTFKVADEVDKYRILLGGYNGTAGDSMAVTSSHNMQFSTKERDNDLSSVNCAVRHKGGWWYNQCSWANLNGVYYGGEYSSQYGDGVKWVTLRGQFYSFKRTEMKVKPKV</sequence>
<feature type="domain" description="Fibrinogen C-terminal" evidence="10">
    <location>
        <begin position="316"/>
        <end position="536"/>
    </location>
</feature>
<dbReference type="SUPFAM" id="SSF57196">
    <property type="entry name" value="EGF/Laminin"/>
    <property type="match status" value="1"/>
</dbReference>
<keyword evidence="7" id="KW-0245">EGF-like domain</keyword>
<keyword evidence="4" id="KW-0175">Coiled coil</keyword>
<feature type="domain" description="Fibrinogen C-terminal" evidence="10">
    <location>
        <begin position="35"/>
        <end position="134"/>
    </location>
</feature>
<evidence type="ECO:0000313" key="12">
    <source>
        <dbReference type="Proteomes" id="UP001159405"/>
    </source>
</evidence>
<evidence type="ECO:0000256" key="7">
    <source>
        <dbReference type="PROSITE-ProRule" id="PRU00076"/>
    </source>
</evidence>
<dbReference type="InterPro" id="IPR002181">
    <property type="entry name" value="Fibrinogen_a/b/g_C_dom"/>
</dbReference>
<keyword evidence="6" id="KW-0325">Glycoprotein</keyword>
<dbReference type="PROSITE" id="PS50026">
    <property type="entry name" value="EGF_3"/>
    <property type="match status" value="1"/>
</dbReference>
<evidence type="ECO:0000259" key="10">
    <source>
        <dbReference type="PROSITE" id="PS51406"/>
    </source>
</evidence>
<comment type="subcellular location">
    <subcellularLocation>
        <location evidence="1">Secreted</location>
    </subcellularLocation>
</comment>
<dbReference type="SUPFAM" id="SSF56496">
    <property type="entry name" value="Fibrinogen C-terminal domain-like"/>
    <property type="match status" value="2"/>
</dbReference>
<dbReference type="InterPro" id="IPR014716">
    <property type="entry name" value="Fibrinogen_a/b/g_C_1"/>
</dbReference>
<evidence type="ECO:0000313" key="11">
    <source>
        <dbReference type="EMBL" id="CAH3184934.1"/>
    </source>
</evidence>
<dbReference type="PANTHER" id="PTHR47221">
    <property type="entry name" value="FIBRINOGEN ALPHA CHAIN"/>
    <property type="match status" value="1"/>
</dbReference>
<name>A0ABN8S255_9CNID</name>
<evidence type="ECO:0000256" key="2">
    <source>
        <dbReference type="ARBA" id="ARBA00022525"/>
    </source>
</evidence>
<evidence type="ECO:0000256" key="6">
    <source>
        <dbReference type="ARBA" id="ARBA00023180"/>
    </source>
</evidence>
<dbReference type="Proteomes" id="UP001159405">
    <property type="component" value="Unassembled WGS sequence"/>
</dbReference>
<dbReference type="InterPro" id="IPR037579">
    <property type="entry name" value="FIB_ANG-like"/>
</dbReference>
<dbReference type="Pfam" id="PF00147">
    <property type="entry name" value="Fibrinogen_C"/>
    <property type="match status" value="2"/>
</dbReference>
<dbReference type="CDD" id="cd00054">
    <property type="entry name" value="EGF_CA"/>
    <property type="match status" value="1"/>
</dbReference>
<protein>
    <recommendedName>
        <fullName evidence="13">Fibrinogen C-terminal domain-containing protein</fullName>
    </recommendedName>
</protein>
<dbReference type="PROSITE" id="PS50948">
    <property type="entry name" value="PAN"/>
    <property type="match status" value="1"/>
</dbReference>
<feature type="disulfide bond" evidence="7">
    <location>
        <begin position="310"/>
        <end position="319"/>
    </location>
</feature>
<evidence type="ECO:0000259" key="9">
    <source>
        <dbReference type="PROSITE" id="PS50948"/>
    </source>
</evidence>
<feature type="domain" description="Apple" evidence="9">
    <location>
        <begin position="203"/>
        <end position="283"/>
    </location>
</feature>
<dbReference type="EMBL" id="CALNXK010000405">
    <property type="protein sequence ID" value="CAH3184934.1"/>
    <property type="molecule type" value="Genomic_DNA"/>
</dbReference>
<dbReference type="InterPro" id="IPR003609">
    <property type="entry name" value="Pan_app"/>
</dbReference>
<dbReference type="InterPro" id="IPR020837">
    <property type="entry name" value="Fibrinogen_CS"/>
</dbReference>
<gene>
    <name evidence="11" type="ORF">PLOB_00031730</name>
</gene>
<evidence type="ECO:0008006" key="13">
    <source>
        <dbReference type="Google" id="ProtNLM"/>
    </source>
</evidence>
<dbReference type="SMART" id="SM00186">
    <property type="entry name" value="FBG"/>
    <property type="match status" value="1"/>
</dbReference>
<dbReference type="SMART" id="SM00181">
    <property type="entry name" value="EGF"/>
    <property type="match status" value="1"/>
</dbReference>
<dbReference type="PROSITE" id="PS01186">
    <property type="entry name" value="EGF_2"/>
    <property type="match status" value="1"/>
</dbReference>
<dbReference type="PANTHER" id="PTHR47221:SF6">
    <property type="entry name" value="FIBRINOGEN ALPHA CHAIN"/>
    <property type="match status" value="1"/>
</dbReference>